<evidence type="ECO:0000313" key="2">
    <source>
        <dbReference type="Proteomes" id="UP001244207"/>
    </source>
</evidence>
<evidence type="ECO:0000313" key="1">
    <source>
        <dbReference type="EMBL" id="KAK1728323.1"/>
    </source>
</evidence>
<name>A0AAD8XJK0_GLOAC</name>
<dbReference type="AlphaFoldDB" id="A0AAD8XJK0"/>
<dbReference type="RefSeq" id="XP_060368378.1">
    <property type="nucleotide sequence ID" value="XM_060507562.1"/>
</dbReference>
<protein>
    <submittedName>
        <fullName evidence="1">Uncharacterized protein</fullName>
    </submittedName>
</protein>
<gene>
    <name evidence="1" type="ORF">BDZ83DRAFT_609890</name>
</gene>
<comment type="caution">
    <text evidence="1">The sequence shown here is derived from an EMBL/GenBank/DDBJ whole genome shotgun (WGS) entry which is preliminary data.</text>
</comment>
<dbReference type="Proteomes" id="UP001244207">
    <property type="component" value="Unassembled WGS sequence"/>
</dbReference>
<reference evidence="1" key="1">
    <citation type="submission" date="2021-12" db="EMBL/GenBank/DDBJ databases">
        <title>Comparative genomics, transcriptomics and evolutionary studies reveal genomic signatures of adaptation to plant cell wall in hemibiotrophic fungi.</title>
        <authorList>
            <consortium name="DOE Joint Genome Institute"/>
            <person name="Baroncelli R."/>
            <person name="Diaz J.F."/>
            <person name="Benocci T."/>
            <person name="Peng M."/>
            <person name="Battaglia E."/>
            <person name="Haridas S."/>
            <person name="Andreopoulos W."/>
            <person name="Labutti K."/>
            <person name="Pangilinan J."/>
            <person name="Floch G.L."/>
            <person name="Makela M.R."/>
            <person name="Henrissat B."/>
            <person name="Grigoriev I.V."/>
            <person name="Crouch J.A."/>
            <person name="De Vries R.P."/>
            <person name="Sukno S.A."/>
            <person name="Thon M.R."/>
        </authorList>
    </citation>
    <scope>NUCLEOTIDE SEQUENCE</scope>
    <source>
        <strain evidence="1">CBS 112980</strain>
    </source>
</reference>
<organism evidence="1 2">
    <name type="scientific">Glomerella acutata</name>
    <name type="common">Colletotrichum acutatum</name>
    <dbReference type="NCBI Taxonomy" id="27357"/>
    <lineage>
        <taxon>Eukaryota</taxon>
        <taxon>Fungi</taxon>
        <taxon>Dikarya</taxon>
        <taxon>Ascomycota</taxon>
        <taxon>Pezizomycotina</taxon>
        <taxon>Sordariomycetes</taxon>
        <taxon>Hypocreomycetidae</taxon>
        <taxon>Glomerellales</taxon>
        <taxon>Glomerellaceae</taxon>
        <taxon>Colletotrichum</taxon>
        <taxon>Colletotrichum acutatum species complex</taxon>
    </lineage>
</organism>
<dbReference type="GeneID" id="85391461"/>
<keyword evidence="2" id="KW-1185">Reference proteome</keyword>
<dbReference type="EMBL" id="JAHMHS010000018">
    <property type="protein sequence ID" value="KAK1728323.1"/>
    <property type="molecule type" value="Genomic_DNA"/>
</dbReference>
<sequence>MPSRSIMGAPGKVVMTIGWTPFPLRALPGRGYLEGSNEAFFEQGLSTRPDQHSWSSPILG</sequence>
<proteinExistence type="predicted"/>
<accession>A0AAD8XJK0</accession>